<evidence type="ECO:0000256" key="1">
    <source>
        <dbReference type="SAM" id="SignalP"/>
    </source>
</evidence>
<reference evidence="4" key="1">
    <citation type="submission" date="2016-07" db="EMBL/GenBank/DDBJ databases">
        <authorList>
            <person name="Florea S."/>
            <person name="Webb J.S."/>
            <person name="Jaromczyk J."/>
            <person name="Schardl C.L."/>
        </authorList>
    </citation>
    <scope>NUCLEOTIDE SEQUENCE [LARGE SCALE GENOMIC DNA]</scope>
    <source>
        <strain evidence="4">MIT 01-6242</strain>
    </source>
</reference>
<dbReference type="InterPro" id="IPR036709">
    <property type="entry name" value="Autotransporte_beta_dom_sf"/>
</dbReference>
<dbReference type="NCBIfam" id="TIGR01414">
    <property type="entry name" value="autotrans_barl"/>
    <property type="match status" value="1"/>
</dbReference>
<dbReference type="EMBL" id="CP016503">
    <property type="protein sequence ID" value="ANV97680.1"/>
    <property type="molecule type" value="Genomic_DNA"/>
</dbReference>
<feature type="chain" id="PRO_5008530173" description="Autotransporter domain-containing protein" evidence="1">
    <location>
        <begin position="18"/>
        <end position="410"/>
    </location>
</feature>
<dbReference type="GO" id="GO:0019867">
    <property type="term" value="C:outer membrane"/>
    <property type="evidence" value="ECO:0007669"/>
    <property type="project" value="InterPro"/>
</dbReference>
<keyword evidence="4" id="KW-1185">Reference proteome</keyword>
<evidence type="ECO:0000313" key="4">
    <source>
        <dbReference type="Proteomes" id="UP000092884"/>
    </source>
</evidence>
<dbReference type="SUPFAM" id="SSF103515">
    <property type="entry name" value="Autotransporter"/>
    <property type="match status" value="1"/>
</dbReference>
<dbReference type="Gene3D" id="2.40.128.130">
    <property type="entry name" value="Autotransporter beta-domain"/>
    <property type="match status" value="1"/>
</dbReference>
<dbReference type="Proteomes" id="UP000092884">
    <property type="component" value="Chromosome"/>
</dbReference>
<sequence>MRIYTSLVLSSLLYASAQTPHSSIAMLGYELIKLHTNAPNPHLLALKSYPLEHQIWLKTNYAQHTLKATDIFTQMQVSSIQVSGGYDYAFGLGIGDNLLGLGVQYAHINTSADSFGGVGNALGLLLYDSLVFENRLYIDLALQYNLTLQDLNARTYTQHLGYGSMEIGYLWDWQSWFLLPSLKASMAITTQSQEIPALTLLNLRAGSYIGTHFGGIVRGDVRLGAFYDFDRSFEEFPPALEYLQSHRLYLTLETDVFFNAHFGMYAGIRGEFFGYNEPGFDASVGVRFGWGGTKAKHSSKPSNTRTLEQVKLNQLNDANQRRQRWQALHYLKESDINKIYNTQDNRNGPNVKEELELDTQKRKEREAMRYIDTEENEANYQNRNLPELQQKELQKIYDYNKRELERKYGK</sequence>
<dbReference type="KEGG" id="het:BBW65_02155"/>
<name>A0A1B1U4J8_9HELI</name>
<proteinExistence type="predicted"/>
<feature type="signal peptide" evidence="1">
    <location>
        <begin position="1"/>
        <end position="17"/>
    </location>
</feature>
<gene>
    <name evidence="3" type="ORF">BBW65_02155</name>
</gene>
<keyword evidence="1" id="KW-0732">Signal</keyword>
<organism evidence="3 4">
    <name type="scientific">Helicobacter enhydrae</name>
    <dbReference type="NCBI Taxonomy" id="222136"/>
    <lineage>
        <taxon>Bacteria</taxon>
        <taxon>Pseudomonadati</taxon>
        <taxon>Campylobacterota</taxon>
        <taxon>Epsilonproteobacteria</taxon>
        <taxon>Campylobacterales</taxon>
        <taxon>Helicobacteraceae</taxon>
        <taxon>Helicobacter</taxon>
    </lineage>
</organism>
<evidence type="ECO:0000259" key="2">
    <source>
        <dbReference type="Pfam" id="PF03797"/>
    </source>
</evidence>
<accession>A0A1B1U4J8</accession>
<dbReference type="RefSeq" id="WP_066339069.1">
    <property type="nucleotide sequence ID" value="NZ_CP016503.1"/>
</dbReference>
<feature type="domain" description="Autotransporter" evidence="2">
    <location>
        <begin position="55"/>
        <end position="187"/>
    </location>
</feature>
<dbReference type="AlphaFoldDB" id="A0A1B1U4J8"/>
<dbReference type="STRING" id="222136.BBW65_02155"/>
<dbReference type="InterPro" id="IPR006315">
    <property type="entry name" value="OM_autotransptr_brl_dom"/>
</dbReference>
<protein>
    <recommendedName>
        <fullName evidence="2">Autotransporter domain-containing protein</fullName>
    </recommendedName>
</protein>
<dbReference type="Pfam" id="PF03797">
    <property type="entry name" value="Autotransporter"/>
    <property type="match status" value="1"/>
</dbReference>
<dbReference type="InterPro" id="IPR005546">
    <property type="entry name" value="Autotransporte_beta"/>
</dbReference>
<evidence type="ECO:0000313" key="3">
    <source>
        <dbReference type="EMBL" id="ANV97680.1"/>
    </source>
</evidence>